<dbReference type="EMBL" id="CP044067">
    <property type="protein sequence ID" value="QET05148.1"/>
    <property type="molecule type" value="Genomic_DNA"/>
</dbReference>
<evidence type="ECO:0000256" key="1">
    <source>
        <dbReference type="SAM" id="Phobius"/>
    </source>
</evidence>
<keyword evidence="1" id="KW-1133">Transmembrane helix</keyword>
<organism evidence="2 3">
    <name type="scientific">Cupriavidus pauculus</name>
    <dbReference type="NCBI Taxonomy" id="82633"/>
    <lineage>
        <taxon>Bacteria</taxon>
        <taxon>Pseudomonadati</taxon>
        <taxon>Pseudomonadota</taxon>
        <taxon>Betaproteobacteria</taxon>
        <taxon>Burkholderiales</taxon>
        <taxon>Burkholderiaceae</taxon>
        <taxon>Cupriavidus</taxon>
    </lineage>
</organism>
<gene>
    <name evidence="2" type="ORF">FOB72_24225</name>
</gene>
<reference evidence="2 3" key="1">
    <citation type="submission" date="2019-09" db="EMBL/GenBank/DDBJ databases">
        <title>FDA dAtabase for Regulatory Grade micrObial Sequences (FDA-ARGOS): Supporting development and validation of Infectious Disease Dx tests.</title>
        <authorList>
            <person name="Sciortino C."/>
            <person name="Tallon L."/>
            <person name="Sadzewicz L."/>
            <person name="Vavikolanu K."/>
            <person name="Mehta A."/>
            <person name="Aluvathingal J."/>
            <person name="Nadendla S."/>
            <person name="Nandy P."/>
            <person name="Geyer C."/>
            <person name="Yan Y."/>
            <person name="Sichtig H."/>
        </authorList>
    </citation>
    <scope>NUCLEOTIDE SEQUENCE [LARGE SCALE GENOMIC DNA]</scope>
    <source>
        <strain evidence="2 3">FDAARGOS_664</strain>
    </source>
</reference>
<dbReference type="OrthoDB" id="9907089at2"/>
<keyword evidence="1" id="KW-0812">Transmembrane</keyword>
<dbReference type="Proteomes" id="UP000322822">
    <property type="component" value="Chromosome 2"/>
</dbReference>
<keyword evidence="1" id="KW-0472">Membrane</keyword>
<sequence>MSKRSEAQRGKGVIATPGTWEATLRSFCSILLSTVFIIVLICIGYSFKSNPSLAETRSARQMMRHDMDIIRSENVKILDFDDDKKTKISSATLRLTVSSDAWSAVLMKKYKETLNSLGWITSKDYGEKIFLCKGGASALIMLDDDTRNGYLYMTYPSERRAACVD</sequence>
<evidence type="ECO:0000313" key="2">
    <source>
        <dbReference type="EMBL" id="QET05148.1"/>
    </source>
</evidence>
<dbReference type="AlphaFoldDB" id="A0A5P2HBL5"/>
<accession>A0A5P2HBL5</accession>
<dbReference type="RefSeq" id="WP_150375207.1">
    <property type="nucleotide sequence ID" value="NZ_CP044067.1"/>
</dbReference>
<evidence type="ECO:0000313" key="3">
    <source>
        <dbReference type="Proteomes" id="UP000322822"/>
    </source>
</evidence>
<name>A0A5P2HBL5_9BURK</name>
<feature type="transmembrane region" description="Helical" evidence="1">
    <location>
        <begin position="27"/>
        <end position="47"/>
    </location>
</feature>
<proteinExistence type="predicted"/>
<protein>
    <submittedName>
        <fullName evidence="2">Uncharacterized protein</fullName>
    </submittedName>
</protein>